<gene>
    <name evidence="2" type="ORF">L0661_12695</name>
</gene>
<evidence type="ECO:0000313" key="3">
    <source>
        <dbReference type="Proteomes" id="UP001139411"/>
    </source>
</evidence>
<protein>
    <submittedName>
        <fullName evidence="2">Uncharacterized protein</fullName>
    </submittedName>
</protein>
<accession>A0A9X1QF31</accession>
<sequence>MDRASGPFFVLKEPEARPISYLWVETHSKKSTGPMALFLCPTRARGSNHILTAGFNPQQKTRQSNAPSSAQTRARGSNHILTAGLNPHQETRRADGPFLCTTRARGSNHILTAG</sequence>
<evidence type="ECO:0000256" key="1">
    <source>
        <dbReference type="SAM" id="MobiDB-lite"/>
    </source>
</evidence>
<proteinExistence type="predicted"/>
<feature type="region of interest" description="Disordered" evidence="1">
    <location>
        <begin position="54"/>
        <end position="77"/>
    </location>
</feature>
<name>A0A9X1QF31_9BACT</name>
<comment type="caution">
    <text evidence="2">The sequence shown here is derived from an EMBL/GenBank/DDBJ whole genome shotgun (WGS) entry which is preliminary data.</text>
</comment>
<dbReference type="RefSeq" id="WP_235178058.1">
    <property type="nucleotide sequence ID" value="NZ_JAKFFV010000007.1"/>
</dbReference>
<reference evidence="2" key="1">
    <citation type="submission" date="2022-01" db="EMBL/GenBank/DDBJ databases">
        <title>Novel species in genus Dyadobacter.</title>
        <authorList>
            <person name="Ma C."/>
        </authorList>
    </citation>
    <scope>NUCLEOTIDE SEQUENCE</scope>
    <source>
        <strain evidence="2">CY357</strain>
    </source>
</reference>
<evidence type="ECO:0000313" key="2">
    <source>
        <dbReference type="EMBL" id="MCF2499173.1"/>
    </source>
</evidence>
<dbReference type="AlphaFoldDB" id="A0A9X1QF31"/>
<feature type="compositionally biased region" description="Polar residues" evidence="1">
    <location>
        <begin position="55"/>
        <end position="75"/>
    </location>
</feature>
<dbReference type="EMBL" id="JAKFFV010000007">
    <property type="protein sequence ID" value="MCF2499173.1"/>
    <property type="molecule type" value="Genomic_DNA"/>
</dbReference>
<organism evidence="2 3">
    <name type="scientific">Dyadobacter chenhuakuii</name>
    <dbReference type="NCBI Taxonomy" id="2909339"/>
    <lineage>
        <taxon>Bacteria</taxon>
        <taxon>Pseudomonadati</taxon>
        <taxon>Bacteroidota</taxon>
        <taxon>Cytophagia</taxon>
        <taxon>Cytophagales</taxon>
        <taxon>Spirosomataceae</taxon>
        <taxon>Dyadobacter</taxon>
    </lineage>
</organism>
<dbReference type="Proteomes" id="UP001139411">
    <property type="component" value="Unassembled WGS sequence"/>
</dbReference>